<proteinExistence type="predicted"/>
<dbReference type="AlphaFoldDB" id="A0AAE1GRC3"/>
<name>A0AAE1GRC3_9NEOP</name>
<dbReference type="Proteomes" id="UP001219518">
    <property type="component" value="Unassembled WGS sequence"/>
</dbReference>
<evidence type="ECO:0000259" key="1">
    <source>
        <dbReference type="Pfam" id="PF21788"/>
    </source>
</evidence>
<accession>A0AAE1GRC3</accession>
<keyword evidence="3" id="KW-1185">Reference proteome</keyword>
<reference evidence="2" key="1">
    <citation type="submission" date="2021-07" db="EMBL/GenBank/DDBJ databases">
        <authorList>
            <person name="Catto M.A."/>
            <person name="Jacobson A."/>
            <person name="Kennedy G."/>
            <person name="Labadie P."/>
            <person name="Hunt B.G."/>
            <person name="Srinivasan R."/>
        </authorList>
    </citation>
    <scope>NUCLEOTIDE SEQUENCE</scope>
    <source>
        <strain evidence="2">PL_HMW_Pooled</strain>
        <tissue evidence="2">Head</tissue>
    </source>
</reference>
<gene>
    <name evidence="2" type="ORF">KUF71_018460</name>
</gene>
<reference evidence="2" key="2">
    <citation type="journal article" date="2023" name="BMC Genomics">
        <title>Pest status, molecular evolution, and epigenetic factors derived from the genome assembly of Frankliniella fusca, a thysanopteran phytovirus vector.</title>
        <authorList>
            <person name="Catto M.A."/>
            <person name="Labadie P.E."/>
            <person name="Jacobson A.L."/>
            <person name="Kennedy G.G."/>
            <person name="Srinivasan R."/>
            <person name="Hunt B.G."/>
        </authorList>
    </citation>
    <scope>NUCLEOTIDE SEQUENCE</scope>
    <source>
        <strain evidence="2">PL_HMW_Pooled</strain>
    </source>
</reference>
<feature type="domain" description="Transposable element P transposase-like GTP-binding insertion" evidence="1">
    <location>
        <begin position="35"/>
        <end position="144"/>
    </location>
</feature>
<comment type="caution">
    <text evidence="2">The sequence shown here is derived from an EMBL/GenBank/DDBJ whole genome shotgun (WGS) entry which is preliminary data.</text>
</comment>
<dbReference type="Pfam" id="PF21788">
    <property type="entry name" value="TNP-like_GBD"/>
    <property type="match status" value="1"/>
</dbReference>
<evidence type="ECO:0000313" key="3">
    <source>
        <dbReference type="Proteomes" id="UP001219518"/>
    </source>
</evidence>
<sequence>MSKKKQAEEHRSKFVSVCHPCDENRRLWFASDFPHLVKNVKTRIVQRGTLKTPDGTVKLEHWKILHEVDSKKGIRAAPKLTSDHFAKDGYLTMRVSLAYSFFSEEVAVAMESYCNDKVQGLEDISATVAFIRRMNKLIDAMDANLPSTGLKAATGEEQLDLTVTAENYGPRSKKQSRE</sequence>
<feature type="non-terminal residue" evidence="2">
    <location>
        <position position="178"/>
    </location>
</feature>
<dbReference type="InterPro" id="IPR048366">
    <property type="entry name" value="TNP-like_GBD"/>
</dbReference>
<evidence type="ECO:0000313" key="2">
    <source>
        <dbReference type="EMBL" id="KAK3907824.1"/>
    </source>
</evidence>
<protein>
    <submittedName>
        <fullName evidence="2">Transposable element P transposase</fullName>
    </submittedName>
</protein>
<organism evidence="2 3">
    <name type="scientific">Frankliniella fusca</name>
    <dbReference type="NCBI Taxonomy" id="407009"/>
    <lineage>
        <taxon>Eukaryota</taxon>
        <taxon>Metazoa</taxon>
        <taxon>Ecdysozoa</taxon>
        <taxon>Arthropoda</taxon>
        <taxon>Hexapoda</taxon>
        <taxon>Insecta</taxon>
        <taxon>Pterygota</taxon>
        <taxon>Neoptera</taxon>
        <taxon>Paraneoptera</taxon>
        <taxon>Thysanoptera</taxon>
        <taxon>Terebrantia</taxon>
        <taxon>Thripoidea</taxon>
        <taxon>Thripidae</taxon>
        <taxon>Frankliniella</taxon>
    </lineage>
</organism>
<dbReference type="EMBL" id="JAHWGI010000024">
    <property type="protein sequence ID" value="KAK3907824.1"/>
    <property type="molecule type" value="Genomic_DNA"/>
</dbReference>